<evidence type="ECO:0000256" key="1">
    <source>
        <dbReference type="SAM" id="MobiDB-lite"/>
    </source>
</evidence>
<sequence length="135" mass="14972">MSDTVYSADTIADCQQELAALAKEPRTHFNKREAVAVLFEDIEAALVNHTYSEVAERLGKSGIDISAGSLKQYMLKLKRERQGSTKKTSGSSKRNRRNSQPKPAVEKSSSNTPPSQTVTKKRVLPEPFDEVKTAY</sequence>
<dbReference type="EMBL" id="QXHD01000001">
    <property type="protein sequence ID" value="NEZ54152.1"/>
    <property type="molecule type" value="Genomic_DNA"/>
</dbReference>
<reference evidence="2 3" key="1">
    <citation type="journal article" date="2020" name="Microb. Ecol.">
        <title>Ecogenomics of the Marine Benthic Filamentous Cyanobacterium Adonisia.</title>
        <authorList>
            <person name="Walter J.M."/>
            <person name="Coutinho F.H."/>
            <person name="Leomil L."/>
            <person name="Hargreaves P.I."/>
            <person name="Campeao M.E."/>
            <person name="Vieira V.V."/>
            <person name="Silva B.S."/>
            <person name="Fistarol G.O."/>
            <person name="Salomon P.S."/>
            <person name="Sawabe T."/>
            <person name="Mino S."/>
            <person name="Hosokawa M."/>
            <person name="Miyashita H."/>
            <person name="Maruyama F."/>
            <person name="van Verk M.C."/>
            <person name="Dutilh B.E."/>
            <person name="Thompson C.C."/>
            <person name="Thompson F.L."/>
        </authorList>
    </citation>
    <scope>NUCLEOTIDE SEQUENCE [LARGE SCALE GENOMIC DNA]</scope>
    <source>
        <strain evidence="2 3">CCMR0081</strain>
    </source>
</reference>
<dbReference type="Proteomes" id="UP000481033">
    <property type="component" value="Unassembled WGS sequence"/>
</dbReference>
<gene>
    <name evidence="2" type="ORF">DXZ20_00205</name>
</gene>
<proteinExistence type="predicted"/>
<dbReference type="RefSeq" id="WP_163695418.1">
    <property type="nucleotide sequence ID" value="NZ_QXHD01000001.1"/>
</dbReference>
<dbReference type="AlphaFoldDB" id="A0A6M0REG6"/>
<organism evidence="2 3">
    <name type="scientific">Adonisia turfae CCMR0081</name>
    <dbReference type="NCBI Taxonomy" id="2292702"/>
    <lineage>
        <taxon>Bacteria</taxon>
        <taxon>Bacillati</taxon>
        <taxon>Cyanobacteriota</taxon>
        <taxon>Adonisia</taxon>
        <taxon>Adonisia turfae</taxon>
    </lineage>
</organism>
<keyword evidence="3" id="KW-1185">Reference proteome</keyword>
<comment type="caution">
    <text evidence="2">The sequence shown here is derived from an EMBL/GenBank/DDBJ whole genome shotgun (WGS) entry which is preliminary data.</text>
</comment>
<name>A0A6M0REG6_9CYAN</name>
<feature type="compositionally biased region" description="Polar residues" evidence="1">
    <location>
        <begin position="107"/>
        <end position="118"/>
    </location>
</feature>
<evidence type="ECO:0000313" key="3">
    <source>
        <dbReference type="Proteomes" id="UP000481033"/>
    </source>
</evidence>
<feature type="region of interest" description="Disordered" evidence="1">
    <location>
        <begin position="77"/>
        <end position="135"/>
    </location>
</feature>
<accession>A0A6M0REG6</accession>
<evidence type="ECO:0000313" key="2">
    <source>
        <dbReference type="EMBL" id="NEZ54152.1"/>
    </source>
</evidence>
<protein>
    <submittedName>
        <fullName evidence="2">Uncharacterized protein</fullName>
    </submittedName>
</protein>